<organism evidence="1 2">
    <name type="scientific">Nonomuraea africana</name>
    <dbReference type="NCBI Taxonomy" id="46171"/>
    <lineage>
        <taxon>Bacteria</taxon>
        <taxon>Bacillati</taxon>
        <taxon>Actinomycetota</taxon>
        <taxon>Actinomycetes</taxon>
        <taxon>Streptosporangiales</taxon>
        <taxon>Streptosporangiaceae</taxon>
        <taxon>Nonomuraea</taxon>
    </lineage>
</organism>
<dbReference type="Proteomes" id="UP000661607">
    <property type="component" value="Unassembled WGS sequence"/>
</dbReference>
<name>A0ABR9K6D2_9ACTN</name>
<evidence type="ECO:0000313" key="2">
    <source>
        <dbReference type="Proteomes" id="UP000661607"/>
    </source>
</evidence>
<evidence type="ECO:0000313" key="1">
    <source>
        <dbReference type="EMBL" id="MBE1557571.1"/>
    </source>
</evidence>
<accession>A0ABR9K6D2</accession>
<gene>
    <name evidence="1" type="ORF">H4W81_000350</name>
</gene>
<dbReference type="RefSeq" id="WP_192773165.1">
    <property type="nucleotide sequence ID" value="NZ_BAAASY010000019.1"/>
</dbReference>
<proteinExistence type="predicted"/>
<keyword evidence="2" id="KW-1185">Reference proteome</keyword>
<sequence length="268" mass="30665">MAFRLLYLIFVRLCGWLVLLGRSAAAKDVEILVLRHQVAVLERQVQRPRLSWADRAILSALTRALPRGRRSRLRLIVSPRTLLRWHADLVKRRWTFPRRRPGRPRTGMTLQRLVVRWARENVAWGYRRIHGELVVLGYVVAPSTVWAILKAAGMEPSPKRAGPTWREFLAAQAKTILAVDLFHVDTIFLRRLYVLFFIEHGTRRVHLVGVTANPTGAWVVQQARNLLMDLQESAGGARFLIRDRDAKFTGLFDAVFASIGVKVIMTPV</sequence>
<protein>
    <recommendedName>
        <fullName evidence="3">Integrase</fullName>
    </recommendedName>
</protein>
<dbReference type="EMBL" id="JADBEF010000001">
    <property type="protein sequence ID" value="MBE1557571.1"/>
    <property type="molecule type" value="Genomic_DNA"/>
</dbReference>
<evidence type="ECO:0008006" key="3">
    <source>
        <dbReference type="Google" id="ProtNLM"/>
    </source>
</evidence>
<reference evidence="1 2" key="1">
    <citation type="submission" date="2020-10" db="EMBL/GenBank/DDBJ databases">
        <title>Sequencing the genomes of 1000 actinobacteria strains.</title>
        <authorList>
            <person name="Klenk H.-P."/>
        </authorList>
    </citation>
    <scope>NUCLEOTIDE SEQUENCE [LARGE SCALE GENOMIC DNA]</scope>
    <source>
        <strain evidence="1 2">DSM 43748</strain>
    </source>
</reference>
<comment type="caution">
    <text evidence="1">The sequence shown here is derived from an EMBL/GenBank/DDBJ whole genome shotgun (WGS) entry which is preliminary data.</text>
</comment>